<dbReference type="AlphaFoldDB" id="A0AAV5R6Y8"/>
<name>A0AAV5R6Y8_PICKL</name>
<evidence type="ECO:0000313" key="2">
    <source>
        <dbReference type="Proteomes" id="UP001378960"/>
    </source>
</evidence>
<keyword evidence="2" id="KW-1185">Reference proteome</keyword>
<reference evidence="1 2" key="1">
    <citation type="journal article" date="2023" name="Elife">
        <title>Identification of key yeast species and microbe-microbe interactions impacting larval growth of Drosophila in the wild.</title>
        <authorList>
            <person name="Mure A."/>
            <person name="Sugiura Y."/>
            <person name="Maeda R."/>
            <person name="Honda K."/>
            <person name="Sakurai N."/>
            <person name="Takahashi Y."/>
            <person name="Watada M."/>
            <person name="Katoh T."/>
            <person name="Gotoh A."/>
            <person name="Gotoh Y."/>
            <person name="Taniguchi I."/>
            <person name="Nakamura K."/>
            <person name="Hayashi T."/>
            <person name="Katayama T."/>
            <person name="Uemura T."/>
            <person name="Hattori Y."/>
        </authorList>
    </citation>
    <scope>NUCLEOTIDE SEQUENCE [LARGE SCALE GENOMIC DNA]</scope>
    <source>
        <strain evidence="1 2">PK-24</strain>
    </source>
</reference>
<comment type="caution">
    <text evidence="1">The sequence shown here is derived from an EMBL/GenBank/DDBJ whole genome shotgun (WGS) entry which is preliminary data.</text>
</comment>
<dbReference type="Proteomes" id="UP001378960">
    <property type="component" value="Unassembled WGS sequence"/>
</dbReference>
<evidence type="ECO:0008006" key="3">
    <source>
        <dbReference type="Google" id="ProtNLM"/>
    </source>
</evidence>
<dbReference type="GO" id="GO:0019171">
    <property type="term" value="F:(3R)-hydroxyacyl-[acyl-carrier-protein] dehydratase activity"/>
    <property type="evidence" value="ECO:0007669"/>
    <property type="project" value="TreeGrafter"/>
</dbReference>
<dbReference type="InterPro" id="IPR029069">
    <property type="entry name" value="HotDog_dom_sf"/>
</dbReference>
<evidence type="ECO:0000313" key="1">
    <source>
        <dbReference type="EMBL" id="GMM47075.1"/>
    </source>
</evidence>
<dbReference type="PANTHER" id="PTHR28152:SF1">
    <property type="entry name" value="HYDROXYACYL-THIOESTER DEHYDRATASE TYPE 2, MITOCHONDRIAL"/>
    <property type="match status" value="1"/>
</dbReference>
<organism evidence="1 2">
    <name type="scientific">Pichia kluyveri</name>
    <name type="common">Yeast</name>
    <dbReference type="NCBI Taxonomy" id="36015"/>
    <lineage>
        <taxon>Eukaryota</taxon>
        <taxon>Fungi</taxon>
        <taxon>Dikarya</taxon>
        <taxon>Ascomycota</taxon>
        <taxon>Saccharomycotina</taxon>
        <taxon>Pichiomycetes</taxon>
        <taxon>Pichiales</taxon>
        <taxon>Pichiaceae</taxon>
        <taxon>Pichia</taxon>
    </lineage>
</organism>
<proteinExistence type="predicted"/>
<dbReference type="InterPro" id="IPR052741">
    <property type="entry name" value="Mitochondrial_HTD2"/>
</dbReference>
<gene>
    <name evidence="1" type="ORF">DAPK24_036500</name>
</gene>
<dbReference type="EMBL" id="BTGB01000005">
    <property type="protein sequence ID" value="GMM47075.1"/>
    <property type="molecule type" value="Genomic_DNA"/>
</dbReference>
<dbReference type="Gene3D" id="3.10.129.10">
    <property type="entry name" value="Hotdog Thioesterase"/>
    <property type="match status" value="1"/>
</dbReference>
<protein>
    <recommendedName>
        <fullName evidence="3">Hydroxyacyl-thioester dehydratase type 2, mitochondrial</fullName>
    </recommendedName>
</protein>
<dbReference type="SUPFAM" id="SSF54637">
    <property type="entry name" value="Thioesterase/thiol ester dehydrase-isomerase"/>
    <property type="match status" value="1"/>
</dbReference>
<dbReference type="GO" id="GO:0005739">
    <property type="term" value="C:mitochondrion"/>
    <property type="evidence" value="ECO:0007669"/>
    <property type="project" value="TreeGrafter"/>
</dbReference>
<accession>A0AAV5R6Y8</accession>
<dbReference type="PANTHER" id="PTHR28152">
    <property type="entry name" value="HYDROXYACYL-THIOESTER DEHYDRATASE TYPE 2, MITOCHONDRIAL"/>
    <property type="match status" value="1"/>
</dbReference>
<sequence length="323" mass="37317">MIRKRVFSTFIKSNNHPSKPQIEEIKQRLSNSKWVIKDDIVSTFPAKQLYITTQSLLDKGCPPFMESLLVNSTGKNINEVFKLGDKVPIGYSLAFCNPLSNEYELSTDGYDNYHAPVLDCNEYFQRRMWVSGSFLFNNNNPLKFGEPINFTETVDKVKILTRNEMILADYKRSFDNDKGNSIIEHRLLCYLNNVFKKLPEEPIIDETVPDESTSCKPSIVSSFRMSAITFNSHQIHYNPEYAKNIENYPKIVIEAPLLISLALQFWRNHNPTTPITSFKYKITSPTFVNDTIKINFKKMSSGKFRVWILKEDSSVCFESTIKI</sequence>